<proteinExistence type="predicted"/>
<organism evidence="2 3">
    <name type="scientific">Salix dunnii</name>
    <dbReference type="NCBI Taxonomy" id="1413687"/>
    <lineage>
        <taxon>Eukaryota</taxon>
        <taxon>Viridiplantae</taxon>
        <taxon>Streptophyta</taxon>
        <taxon>Embryophyta</taxon>
        <taxon>Tracheophyta</taxon>
        <taxon>Spermatophyta</taxon>
        <taxon>Magnoliopsida</taxon>
        <taxon>eudicotyledons</taxon>
        <taxon>Gunneridae</taxon>
        <taxon>Pentapetalae</taxon>
        <taxon>rosids</taxon>
        <taxon>fabids</taxon>
        <taxon>Malpighiales</taxon>
        <taxon>Salicaceae</taxon>
        <taxon>Saliceae</taxon>
        <taxon>Salix</taxon>
    </lineage>
</organism>
<accession>A0A835J996</accession>
<dbReference type="AlphaFoldDB" id="A0A835J996"/>
<keyword evidence="3" id="KW-1185">Reference proteome</keyword>
<dbReference type="PANTHER" id="PTHR33983:SF16">
    <property type="match status" value="1"/>
</dbReference>
<feature type="region of interest" description="Disordered" evidence="1">
    <location>
        <begin position="33"/>
        <end position="55"/>
    </location>
</feature>
<name>A0A835J996_9ROSI</name>
<dbReference type="Proteomes" id="UP000657918">
    <property type="component" value="Chromosome 16"/>
</dbReference>
<dbReference type="OrthoDB" id="747111at2759"/>
<protein>
    <submittedName>
        <fullName evidence="2">Uncharacterized protein</fullName>
    </submittedName>
</protein>
<sequence length="136" mass="14931">MGKYVELLDAGVRMAGRFYSHCPQTARMYYHPPSNSDDLHHPHHGHNGGCGSQAATQGSTRVASCGVKAATGFDTTDLVFYSVVHQPMWVLVVGMGNVKKAVTPAMQEKEKGEEFILSKDAEFQYLKIFCIHTAAE</sequence>
<reference evidence="2 3" key="1">
    <citation type="submission" date="2020-10" db="EMBL/GenBank/DDBJ databases">
        <title>Plant Genome Project.</title>
        <authorList>
            <person name="Zhang R.-G."/>
        </authorList>
    </citation>
    <scope>NUCLEOTIDE SEQUENCE [LARGE SCALE GENOMIC DNA]</scope>
    <source>
        <strain evidence="2">FAFU-HL-1</strain>
        <tissue evidence="2">Leaf</tissue>
    </source>
</reference>
<gene>
    <name evidence="2" type="ORF">SADUNF_Sadunf16G0049800</name>
</gene>
<evidence type="ECO:0000313" key="2">
    <source>
        <dbReference type="EMBL" id="KAF9664743.1"/>
    </source>
</evidence>
<evidence type="ECO:0000256" key="1">
    <source>
        <dbReference type="SAM" id="MobiDB-lite"/>
    </source>
</evidence>
<dbReference type="PANTHER" id="PTHR33983">
    <property type="entry name" value="OS07G0185900 PROTEIN"/>
    <property type="match status" value="1"/>
</dbReference>
<evidence type="ECO:0000313" key="3">
    <source>
        <dbReference type="Proteomes" id="UP000657918"/>
    </source>
</evidence>
<comment type="caution">
    <text evidence="2">The sequence shown here is derived from an EMBL/GenBank/DDBJ whole genome shotgun (WGS) entry which is preliminary data.</text>
</comment>
<dbReference type="EMBL" id="JADGMS010000016">
    <property type="protein sequence ID" value="KAF9664743.1"/>
    <property type="molecule type" value="Genomic_DNA"/>
</dbReference>